<protein>
    <submittedName>
        <fullName evidence="2">Uncharacterized protein</fullName>
    </submittedName>
</protein>
<sequence length="77" mass="8663">MKATNFIRYKIPSVMKKSSENHADNTAAGVHGKDLQRVMSKEYFGFFFQEVDAKGTNNTKHWSAPDGNLNMLDTGHT</sequence>
<dbReference type="GeneID" id="87892052"/>
<comment type="caution">
    <text evidence="2">The sequence shown here is derived from an EMBL/GenBank/DDBJ whole genome shotgun (WGS) entry which is preliminary data.</text>
</comment>
<gene>
    <name evidence="2" type="ORF">QC761_0075920</name>
</gene>
<reference evidence="2 3" key="1">
    <citation type="journal article" date="2023" name="bioRxiv">
        <title>High-quality genome assemblies of four members of thePodospora anserinaspecies complex.</title>
        <authorList>
            <person name="Ament-Velasquez S.L."/>
            <person name="Vogan A.A."/>
            <person name="Wallerman O."/>
            <person name="Hartmann F."/>
            <person name="Gautier V."/>
            <person name="Silar P."/>
            <person name="Giraud T."/>
            <person name="Johannesson H."/>
        </authorList>
    </citation>
    <scope>NUCLEOTIDE SEQUENCE [LARGE SCALE GENOMIC DNA]</scope>
    <source>
        <strain evidence="2 3">CBS 112042</strain>
    </source>
</reference>
<evidence type="ECO:0000313" key="2">
    <source>
        <dbReference type="EMBL" id="KAK4641615.1"/>
    </source>
</evidence>
<organism evidence="2 3">
    <name type="scientific">Podospora bellae-mahoneyi</name>
    <dbReference type="NCBI Taxonomy" id="2093777"/>
    <lineage>
        <taxon>Eukaryota</taxon>
        <taxon>Fungi</taxon>
        <taxon>Dikarya</taxon>
        <taxon>Ascomycota</taxon>
        <taxon>Pezizomycotina</taxon>
        <taxon>Sordariomycetes</taxon>
        <taxon>Sordariomycetidae</taxon>
        <taxon>Sordariales</taxon>
        <taxon>Podosporaceae</taxon>
        <taxon>Podospora</taxon>
    </lineage>
</organism>
<keyword evidence="3" id="KW-1185">Reference proteome</keyword>
<dbReference type="Proteomes" id="UP001322138">
    <property type="component" value="Unassembled WGS sequence"/>
</dbReference>
<evidence type="ECO:0000313" key="3">
    <source>
        <dbReference type="Proteomes" id="UP001322138"/>
    </source>
</evidence>
<evidence type="ECO:0000256" key="1">
    <source>
        <dbReference type="SAM" id="MobiDB-lite"/>
    </source>
</evidence>
<dbReference type="RefSeq" id="XP_062730591.1">
    <property type="nucleotide sequence ID" value="XM_062872766.1"/>
</dbReference>
<proteinExistence type="predicted"/>
<accession>A0ABR0FF09</accession>
<dbReference type="EMBL" id="JAFFGZ010000007">
    <property type="protein sequence ID" value="KAK4641615.1"/>
    <property type="molecule type" value="Genomic_DNA"/>
</dbReference>
<feature type="region of interest" description="Disordered" evidence="1">
    <location>
        <begin position="57"/>
        <end position="77"/>
    </location>
</feature>
<name>A0ABR0FF09_9PEZI</name>